<dbReference type="SMART" id="SM01378">
    <property type="entry name" value="Romo1"/>
    <property type="match status" value="1"/>
</dbReference>
<feature type="transmembrane region" description="Helical" evidence="6">
    <location>
        <begin position="58"/>
        <end position="80"/>
    </location>
</feature>
<dbReference type="EMBL" id="JMSN01000004">
    <property type="protein sequence ID" value="KDN53046.1"/>
    <property type="molecule type" value="Genomic_DNA"/>
</dbReference>
<dbReference type="GO" id="GO:0005744">
    <property type="term" value="C:TIM23 mitochondrial import inner membrane translocase complex"/>
    <property type="evidence" value="ECO:0007669"/>
    <property type="project" value="TreeGrafter"/>
</dbReference>
<sequence length="138" mass="14323">MPPPAQVVQQPGQPAPGLLQKLGMGAMMGVGVGLTIGFIGGAFQILRAGPGPKGTMATLTQFMGTSAATFGFFMSIGTVIRTESHLNPVEEERWRIAAMRGGCLISSSASSSSVSASLMDARRRGAEAMQTPSPSLRR</sequence>
<feature type="transmembrane region" description="Helical" evidence="6">
    <location>
        <begin position="26"/>
        <end position="46"/>
    </location>
</feature>
<dbReference type="InParanoid" id="A0A066WGW1"/>
<reference evidence="7 8" key="1">
    <citation type="submission" date="2014-05" db="EMBL/GenBank/DDBJ databases">
        <title>Draft genome sequence of a rare smut relative, Tilletiaria anomala UBC 951.</title>
        <authorList>
            <consortium name="DOE Joint Genome Institute"/>
            <person name="Toome M."/>
            <person name="Kuo A."/>
            <person name="Henrissat B."/>
            <person name="Lipzen A."/>
            <person name="Tritt A."/>
            <person name="Yoshinaga Y."/>
            <person name="Zane M."/>
            <person name="Barry K."/>
            <person name="Grigoriev I.V."/>
            <person name="Spatafora J.W."/>
            <person name="Aimea M.C."/>
        </authorList>
    </citation>
    <scope>NUCLEOTIDE SEQUENCE [LARGE SCALE GENOMIC DNA]</scope>
    <source>
        <strain evidence="7 8">UBC 951</strain>
    </source>
</reference>
<proteinExistence type="inferred from homology"/>
<dbReference type="GO" id="GO:0030150">
    <property type="term" value="P:protein import into mitochondrial matrix"/>
    <property type="evidence" value="ECO:0007669"/>
    <property type="project" value="TreeGrafter"/>
</dbReference>
<evidence type="ECO:0000256" key="5">
    <source>
        <dbReference type="ARBA" id="ARBA00023136"/>
    </source>
</evidence>
<dbReference type="RefSeq" id="XP_013245885.1">
    <property type="nucleotide sequence ID" value="XM_013390431.1"/>
</dbReference>
<accession>A0A066WGW1</accession>
<keyword evidence="3 6" id="KW-0812">Transmembrane</keyword>
<dbReference type="HOGENOM" id="CLU_142435_1_0_1"/>
<keyword evidence="5 6" id="KW-0472">Membrane</keyword>
<dbReference type="PANTHER" id="PTHR28525">
    <property type="entry name" value="REACTIVE OXYGEN SPECIES MODULATOR 1"/>
    <property type="match status" value="1"/>
</dbReference>
<evidence type="ECO:0000313" key="7">
    <source>
        <dbReference type="EMBL" id="KDN53046.1"/>
    </source>
</evidence>
<evidence type="ECO:0000313" key="8">
    <source>
        <dbReference type="Proteomes" id="UP000027361"/>
    </source>
</evidence>
<dbReference type="InterPro" id="IPR018450">
    <property type="entry name" value="Romo1/Mgr2"/>
</dbReference>
<dbReference type="GeneID" id="25263558"/>
<keyword evidence="4 6" id="KW-1133">Transmembrane helix</keyword>
<name>A0A066WGW1_TILAU</name>
<dbReference type="STRING" id="1037660.A0A066WGW1"/>
<evidence type="ECO:0008006" key="9">
    <source>
        <dbReference type="Google" id="ProtNLM"/>
    </source>
</evidence>
<keyword evidence="8" id="KW-1185">Reference proteome</keyword>
<gene>
    <name evidence="7" type="ORF">K437DRAFT_253369</name>
</gene>
<evidence type="ECO:0000256" key="6">
    <source>
        <dbReference type="SAM" id="Phobius"/>
    </source>
</evidence>
<organism evidence="7 8">
    <name type="scientific">Tilletiaria anomala (strain ATCC 24038 / CBS 436.72 / UBC 951)</name>
    <dbReference type="NCBI Taxonomy" id="1037660"/>
    <lineage>
        <taxon>Eukaryota</taxon>
        <taxon>Fungi</taxon>
        <taxon>Dikarya</taxon>
        <taxon>Basidiomycota</taxon>
        <taxon>Ustilaginomycotina</taxon>
        <taxon>Exobasidiomycetes</taxon>
        <taxon>Georgefischeriales</taxon>
        <taxon>Tilletiariaceae</taxon>
        <taxon>Tilletiaria</taxon>
    </lineage>
</organism>
<protein>
    <recommendedName>
        <fullName evidence="9">Mitochondrial genome maintenance protein Mgr2</fullName>
    </recommendedName>
</protein>
<evidence type="ECO:0000256" key="2">
    <source>
        <dbReference type="ARBA" id="ARBA00007839"/>
    </source>
</evidence>
<dbReference type="OrthoDB" id="5409308at2759"/>
<comment type="similarity">
    <text evidence="2">Belongs to the MGR2 family.</text>
</comment>
<evidence type="ECO:0000256" key="4">
    <source>
        <dbReference type="ARBA" id="ARBA00022989"/>
    </source>
</evidence>
<dbReference type="AlphaFoldDB" id="A0A066WGW1"/>
<comment type="caution">
    <text evidence="7">The sequence shown here is derived from an EMBL/GenBank/DDBJ whole genome shotgun (WGS) entry which is preliminary data.</text>
</comment>
<evidence type="ECO:0000256" key="3">
    <source>
        <dbReference type="ARBA" id="ARBA00022692"/>
    </source>
</evidence>
<dbReference type="Pfam" id="PF10247">
    <property type="entry name" value="Romo1"/>
    <property type="match status" value="1"/>
</dbReference>
<evidence type="ECO:0000256" key="1">
    <source>
        <dbReference type="ARBA" id="ARBA00004370"/>
    </source>
</evidence>
<dbReference type="Proteomes" id="UP000027361">
    <property type="component" value="Unassembled WGS sequence"/>
</dbReference>
<dbReference type="GO" id="GO:0045039">
    <property type="term" value="P:protein insertion into mitochondrial inner membrane"/>
    <property type="evidence" value="ECO:0007669"/>
    <property type="project" value="TreeGrafter"/>
</dbReference>
<dbReference type="PANTHER" id="PTHR28525:SF1">
    <property type="entry name" value="REACTIVE OXYGEN SPECIES MODULATOR 1"/>
    <property type="match status" value="1"/>
</dbReference>
<comment type="subcellular location">
    <subcellularLocation>
        <location evidence="1">Membrane</location>
    </subcellularLocation>
</comment>